<keyword evidence="3 4" id="KW-0448">Lipopolysaccharide biosynthesis</keyword>
<comment type="function">
    <text evidence="4">Activates KDO (a required 8-carbon sugar) for incorporation into bacterial lipopolysaccharide in Gram-negative bacteria.</text>
</comment>
<evidence type="ECO:0000313" key="5">
    <source>
        <dbReference type="EMBL" id="TWW12213.1"/>
    </source>
</evidence>
<name>A0A5C6MD93_9PLAN</name>
<reference evidence="5 6" key="2">
    <citation type="submission" date="2019-08" db="EMBL/GenBank/DDBJ databases">
        <authorList>
            <person name="Henke P."/>
        </authorList>
    </citation>
    <scope>NUCLEOTIDE SEQUENCE [LARGE SCALE GENOMIC DNA]</scope>
    <source>
        <strain evidence="5">Phe10_nw2017</strain>
    </source>
</reference>
<dbReference type="Gene3D" id="3.90.550.10">
    <property type="entry name" value="Spore Coat Polysaccharide Biosynthesis Protein SpsA, Chain A"/>
    <property type="match status" value="1"/>
</dbReference>
<comment type="caution">
    <text evidence="5">The sequence shown here is derived from an EMBL/GenBank/DDBJ whole genome shotgun (WGS) entry which is preliminary data.</text>
</comment>
<dbReference type="CDD" id="cd02517">
    <property type="entry name" value="CMP-KDO-Synthetase"/>
    <property type="match status" value="1"/>
</dbReference>
<dbReference type="PANTHER" id="PTHR42866">
    <property type="entry name" value="3-DEOXY-MANNO-OCTULOSONATE CYTIDYLYLTRANSFERASE"/>
    <property type="match status" value="1"/>
</dbReference>
<dbReference type="GO" id="GO:0009103">
    <property type="term" value="P:lipopolysaccharide biosynthetic process"/>
    <property type="evidence" value="ECO:0007669"/>
    <property type="project" value="UniProtKB-UniRule"/>
</dbReference>
<proteinExistence type="inferred from homology"/>
<keyword evidence="2 4" id="KW-0548">Nucleotidyltransferase</keyword>
<dbReference type="SUPFAM" id="SSF53448">
    <property type="entry name" value="Nucleotide-diphospho-sugar transferases"/>
    <property type="match status" value="1"/>
</dbReference>
<dbReference type="NCBIfam" id="TIGR00466">
    <property type="entry name" value="kdsB"/>
    <property type="match status" value="1"/>
</dbReference>
<dbReference type="PANTHER" id="PTHR42866:SF2">
    <property type="entry name" value="3-DEOXY-MANNO-OCTULOSONATE CYTIDYLYLTRANSFERASE, MITOCHONDRIAL"/>
    <property type="match status" value="1"/>
</dbReference>
<protein>
    <recommendedName>
        <fullName evidence="4">3-deoxy-manno-octulosonate cytidylyltransferase</fullName>
        <ecNumber evidence="4">2.7.7.38</ecNumber>
    </recommendedName>
    <alternativeName>
        <fullName evidence="4">CMP-2-keto-3-deoxyoctulosonic acid synthase</fullName>
        <shortName evidence="4">CKS</shortName>
        <shortName evidence="4">CMP-KDO synthase</shortName>
    </alternativeName>
</protein>
<gene>
    <name evidence="4 5" type="primary">kdsB</name>
    <name evidence="5" type="ORF">E3A20_02890</name>
</gene>
<dbReference type="GO" id="GO:0033468">
    <property type="term" value="P:CMP-keto-3-deoxy-D-manno-octulosonic acid biosynthetic process"/>
    <property type="evidence" value="ECO:0007669"/>
    <property type="project" value="UniProtKB-UniRule"/>
</dbReference>
<accession>A0A5C6MD93</accession>
<reference evidence="5 6" key="1">
    <citation type="submission" date="2019-08" db="EMBL/GenBank/DDBJ databases">
        <title>100 year-old enigma solved: identification of Planctomyces bekefii, the type genus and species of the phylum Planctomycetes.</title>
        <authorList>
            <person name="Svetlana D.N."/>
            <person name="Overmann J."/>
        </authorList>
    </citation>
    <scope>NUCLEOTIDE SEQUENCE [LARGE SCALE GENOMIC DNA]</scope>
    <source>
        <strain evidence="5">Phe10_nw2017</strain>
    </source>
</reference>
<sequence>MKIVCMIPARLQSTRLPRKLLLSTTGRPLLQYVWETARRCPEFSDVVVATDSEEIAKVVRDFGGRAEITGHHHSGTDRIAEVVRRCFPDADAVVNLQGDEPELDPAVVSALVRELEHAGTEMATVACPILSPAILRDPSCVKLVTNALGHAMYFSRSQIPFTRDTAPEHFFRDGEPSPFLLHVGLYGYRRDFLLRLTSLPPSPLEQMEKLEQLRALQAGARIAVAVVNHAAVGIDTPADYEAFVQRQQTQTIRRAA</sequence>
<comment type="subcellular location">
    <subcellularLocation>
        <location evidence="4">Cytoplasm</location>
    </subcellularLocation>
</comment>
<dbReference type="InterPro" id="IPR029044">
    <property type="entry name" value="Nucleotide-diphossugar_trans"/>
</dbReference>
<dbReference type="GO" id="GO:0008690">
    <property type="term" value="F:3-deoxy-manno-octulosonate cytidylyltransferase activity"/>
    <property type="evidence" value="ECO:0007669"/>
    <property type="project" value="UniProtKB-UniRule"/>
</dbReference>
<dbReference type="HAMAP" id="MF_00057">
    <property type="entry name" value="KdsB"/>
    <property type="match status" value="1"/>
</dbReference>
<evidence type="ECO:0000256" key="2">
    <source>
        <dbReference type="ARBA" id="ARBA00022695"/>
    </source>
</evidence>
<evidence type="ECO:0000313" key="6">
    <source>
        <dbReference type="Proteomes" id="UP000321083"/>
    </source>
</evidence>
<dbReference type="InterPro" id="IPR004528">
    <property type="entry name" value="KdsB"/>
</dbReference>
<organism evidence="5 6">
    <name type="scientific">Planctomyces bekefii</name>
    <dbReference type="NCBI Taxonomy" id="1653850"/>
    <lineage>
        <taxon>Bacteria</taxon>
        <taxon>Pseudomonadati</taxon>
        <taxon>Planctomycetota</taxon>
        <taxon>Planctomycetia</taxon>
        <taxon>Planctomycetales</taxon>
        <taxon>Planctomycetaceae</taxon>
        <taxon>Planctomyces</taxon>
    </lineage>
</organism>
<comment type="catalytic activity">
    <reaction evidence="4">
        <text>3-deoxy-alpha-D-manno-oct-2-ulosonate + CTP = CMP-3-deoxy-beta-D-manno-octulosonate + diphosphate</text>
        <dbReference type="Rhea" id="RHEA:23448"/>
        <dbReference type="ChEBI" id="CHEBI:33019"/>
        <dbReference type="ChEBI" id="CHEBI:37563"/>
        <dbReference type="ChEBI" id="CHEBI:85986"/>
        <dbReference type="ChEBI" id="CHEBI:85987"/>
        <dbReference type="EC" id="2.7.7.38"/>
    </reaction>
</comment>
<keyword evidence="1 4" id="KW-0808">Transferase</keyword>
<dbReference type="GO" id="GO:0005829">
    <property type="term" value="C:cytosol"/>
    <property type="evidence" value="ECO:0007669"/>
    <property type="project" value="TreeGrafter"/>
</dbReference>
<dbReference type="UniPathway" id="UPA00358">
    <property type="reaction ID" value="UER00476"/>
</dbReference>
<dbReference type="NCBIfam" id="NF003952">
    <property type="entry name" value="PRK05450.1-5"/>
    <property type="match status" value="1"/>
</dbReference>
<dbReference type="EC" id="2.7.7.38" evidence="4"/>
<keyword evidence="6" id="KW-1185">Reference proteome</keyword>
<dbReference type="InterPro" id="IPR003329">
    <property type="entry name" value="Cytidylyl_trans"/>
</dbReference>
<dbReference type="AlphaFoldDB" id="A0A5C6MD93"/>
<dbReference type="EMBL" id="SRHE01000029">
    <property type="protein sequence ID" value="TWW12213.1"/>
    <property type="molecule type" value="Genomic_DNA"/>
</dbReference>
<keyword evidence="4" id="KW-0963">Cytoplasm</keyword>
<evidence type="ECO:0000256" key="1">
    <source>
        <dbReference type="ARBA" id="ARBA00022679"/>
    </source>
</evidence>
<dbReference type="Proteomes" id="UP000321083">
    <property type="component" value="Unassembled WGS sequence"/>
</dbReference>
<evidence type="ECO:0000256" key="4">
    <source>
        <dbReference type="HAMAP-Rule" id="MF_00057"/>
    </source>
</evidence>
<comment type="pathway">
    <text evidence="4">Nucleotide-sugar biosynthesis; CMP-3-deoxy-D-manno-octulosonate biosynthesis; CMP-3-deoxy-D-manno-octulosonate from 3-deoxy-D-manno-octulosonate and CTP: step 1/1.</text>
</comment>
<comment type="similarity">
    <text evidence="4">Belongs to the KdsB family.</text>
</comment>
<dbReference type="Pfam" id="PF02348">
    <property type="entry name" value="CTP_transf_3"/>
    <property type="match status" value="1"/>
</dbReference>
<evidence type="ECO:0000256" key="3">
    <source>
        <dbReference type="ARBA" id="ARBA00022985"/>
    </source>
</evidence>